<name>A0A196S464_BLAHN</name>
<gene>
    <name evidence="5" type="ORF">AV274_6386</name>
</gene>
<dbReference type="AlphaFoldDB" id="A0A196S464"/>
<dbReference type="Proteomes" id="UP000078348">
    <property type="component" value="Unassembled WGS sequence"/>
</dbReference>
<dbReference type="SUPFAM" id="SSF52047">
    <property type="entry name" value="RNI-like"/>
    <property type="match status" value="1"/>
</dbReference>
<evidence type="ECO:0000313" key="6">
    <source>
        <dbReference type="Proteomes" id="UP000078348"/>
    </source>
</evidence>
<dbReference type="InterPro" id="IPR032675">
    <property type="entry name" value="LRR_dom_sf"/>
</dbReference>
<organism evidence="5 6">
    <name type="scientific">Blastocystis sp. subtype 1 (strain ATCC 50177 / NandII)</name>
    <dbReference type="NCBI Taxonomy" id="478820"/>
    <lineage>
        <taxon>Eukaryota</taxon>
        <taxon>Sar</taxon>
        <taxon>Stramenopiles</taxon>
        <taxon>Bigyra</taxon>
        <taxon>Opalozoa</taxon>
        <taxon>Opalinata</taxon>
        <taxon>Blastocystidae</taxon>
        <taxon>Blastocystis</taxon>
    </lineage>
</organism>
<proteinExistence type="predicted"/>
<dbReference type="GO" id="GO:0005096">
    <property type="term" value="F:GTPase activator activity"/>
    <property type="evidence" value="ECO:0007669"/>
    <property type="project" value="UniProtKB-KW"/>
</dbReference>
<dbReference type="SMART" id="SM00368">
    <property type="entry name" value="LRR_RI"/>
    <property type="match status" value="3"/>
</dbReference>
<accession>A0A196S464</accession>
<keyword evidence="2" id="KW-0433">Leucine-rich repeat</keyword>
<dbReference type="GO" id="GO:0031267">
    <property type="term" value="F:small GTPase binding"/>
    <property type="evidence" value="ECO:0007669"/>
    <property type="project" value="TreeGrafter"/>
</dbReference>
<dbReference type="STRING" id="478820.A0A196S464"/>
<feature type="region of interest" description="Disordered" evidence="4">
    <location>
        <begin position="425"/>
        <end position="444"/>
    </location>
</feature>
<dbReference type="EMBL" id="LXWW01000573">
    <property type="protein sequence ID" value="OAO11935.1"/>
    <property type="molecule type" value="Genomic_DNA"/>
</dbReference>
<evidence type="ECO:0000313" key="5">
    <source>
        <dbReference type="EMBL" id="OAO11935.1"/>
    </source>
</evidence>
<evidence type="ECO:0000256" key="2">
    <source>
        <dbReference type="ARBA" id="ARBA00022614"/>
    </source>
</evidence>
<protein>
    <submittedName>
        <fullName evidence="5">Uncharacterized protein</fullName>
    </submittedName>
</protein>
<dbReference type="Gene3D" id="3.80.10.10">
    <property type="entry name" value="Ribonuclease Inhibitor"/>
    <property type="match status" value="2"/>
</dbReference>
<dbReference type="InterPro" id="IPR001611">
    <property type="entry name" value="Leu-rich_rpt"/>
</dbReference>
<dbReference type="PANTHER" id="PTHR24113">
    <property type="entry name" value="RAN GTPASE-ACTIVATING PROTEIN 1"/>
    <property type="match status" value="1"/>
</dbReference>
<evidence type="ECO:0000256" key="3">
    <source>
        <dbReference type="ARBA" id="ARBA00022737"/>
    </source>
</evidence>
<feature type="compositionally biased region" description="Basic and acidic residues" evidence="4">
    <location>
        <begin position="432"/>
        <end position="444"/>
    </location>
</feature>
<evidence type="ECO:0000256" key="4">
    <source>
        <dbReference type="SAM" id="MobiDB-lite"/>
    </source>
</evidence>
<keyword evidence="6" id="KW-1185">Reference proteome</keyword>
<keyword evidence="3" id="KW-0677">Repeat</keyword>
<dbReference type="GO" id="GO:0006913">
    <property type="term" value="P:nucleocytoplasmic transport"/>
    <property type="evidence" value="ECO:0007669"/>
    <property type="project" value="TreeGrafter"/>
</dbReference>
<dbReference type="PANTHER" id="PTHR24113:SF12">
    <property type="entry name" value="RAN GTPASE-ACTIVATING PROTEIN 1"/>
    <property type="match status" value="1"/>
</dbReference>
<dbReference type="OrthoDB" id="120976at2759"/>
<dbReference type="GO" id="GO:0005634">
    <property type="term" value="C:nucleus"/>
    <property type="evidence" value="ECO:0007669"/>
    <property type="project" value="TreeGrafter"/>
</dbReference>
<dbReference type="InterPro" id="IPR027038">
    <property type="entry name" value="RanGap"/>
</dbReference>
<sequence>MNAPHRPPYIFNKDTLKLRVELDRGVVEVDARATSLDLTNRDLSDENLKLVLGLFDYMPLREHLKKLLLGHNKITYVGACSIAESIHAGFPQLDTFDISYNSIGDKGLEVIASTLRRQNPSPCPVLREFNVSCNGITVAGALHINKLIRRTDGTLNVLFENNPINGDGLGYIISAKFWESFSINNTNADDGFQQFVRSYSGKAFNLKHLTIIRFSLPSSSLRDNHLSQANFPYLSSLLTCIPVPTLQTLKIEEPLGAEGMNVLVSVAKHRSVASLKQLTLYHCAQTPSLVFTLVQEITRGGYPMLKELAVAEDAFELTMHFVTTITDHKCLDMLMKTPSTRWTDEIATSFFLPASTASFEWQNTGALPLACIFNASLLALSLLDLRSVQITTCYETVDSLLRFFASLPPSLQTLKIDGLTLSSPDTAPDAATDTKIDPAADPKIDPKIDPKPLHALHPYMIQLSFSHVTEPSLLVRALAEVVSNELALNLEDVPLTDADIGTLFEGMRKKGVVVRELQVKKDGLSPESIQMVSLMSPPVVTPPPEDNEPQGTRCKLCTIC</sequence>
<dbReference type="GO" id="GO:0048471">
    <property type="term" value="C:perinuclear region of cytoplasm"/>
    <property type="evidence" value="ECO:0007669"/>
    <property type="project" value="TreeGrafter"/>
</dbReference>
<evidence type="ECO:0000256" key="1">
    <source>
        <dbReference type="ARBA" id="ARBA00022468"/>
    </source>
</evidence>
<dbReference type="GO" id="GO:0005829">
    <property type="term" value="C:cytosol"/>
    <property type="evidence" value="ECO:0007669"/>
    <property type="project" value="TreeGrafter"/>
</dbReference>
<reference evidence="5 6" key="1">
    <citation type="submission" date="2016-05" db="EMBL/GenBank/DDBJ databases">
        <title>Nuclear genome of Blastocystis sp. subtype 1 NandII.</title>
        <authorList>
            <person name="Gentekaki E."/>
            <person name="Curtis B."/>
            <person name="Stairs C."/>
            <person name="Eme L."/>
            <person name="Herman E."/>
            <person name="Klimes V."/>
            <person name="Arias M.C."/>
            <person name="Elias M."/>
            <person name="Hilliou F."/>
            <person name="Klute M."/>
            <person name="Malik S.-B."/>
            <person name="Pightling A."/>
            <person name="Rachubinski R."/>
            <person name="Salas D."/>
            <person name="Schlacht A."/>
            <person name="Suga H."/>
            <person name="Archibald J."/>
            <person name="Ball S.G."/>
            <person name="Clark G."/>
            <person name="Dacks J."/>
            <person name="Van Der Giezen M."/>
            <person name="Tsaousis A."/>
            <person name="Roger A."/>
        </authorList>
    </citation>
    <scope>NUCLEOTIDE SEQUENCE [LARGE SCALE GENOMIC DNA]</scope>
    <source>
        <strain evidence="6">ATCC 50177 / NandII</strain>
    </source>
</reference>
<dbReference type="Pfam" id="PF13516">
    <property type="entry name" value="LRR_6"/>
    <property type="match status" value="3"/>
</dbReference>
<keyword evidence="1" id="KW-0343">GTPase activation</keyword>
<comment type="caution">
    <text evidence="5">The sequence shown here is derived from an EMBL/GenBank/DDBJ whole genome shotgun (WGS) entry which is preliminary data.</text>
</comment>